<dbReference type="InterPro" id="IPR027417">
    <property type="entry name" value="P-loop_NTPase"/>
</dbReference>
<dbReference type="GO" id="GO:0016887">
    <property type="term" value="F:ATP hydrolysis activity"/>
    <property type="evidence" value="ECO:0007669"/>
    <property type="project" value="InterPro"/>
</dbReference>
<protein>
    <recommendedName>
        <fullName evidence="9">ABC transporter domain-containing protein</fullName>
    </recommendedName>
</protein>
<feature type="transmembrane region" description="Helical" evidence="8">
    <location>
        <begin position="671"/>
        <end position="691"/>
    </location>
</feature>
<dbReference type="SMART" id="SM00382">
    <property type="entry name" value="AAA"/>
    <property type="match status" value="1"/>
</dbReference>
<dbReference type="PANTHER" id="PTHR24223:SF456">
    <property type="entry name" value="MULTIDRUG RESISTANCE-ASSOCIATED PROTEIN LETHAL(2)03659"/>
    <property type="match status" value="1"/>
</dbReference>
<name>A0A1L4D100_9BACT</name>
<dbReference type="Pfam" id="PF00005">
    <property type="entry name" value="ABC_tran"/>
    <property type="match status" value="1"/>
</dbReference>
<evidence type="ECO:0000259" key="9">
    <source>
        <dbReference type="PROSITE" id="PS50893"/>
    </source>
</evidence>
<accession>A0A1L4D100</accession>
<proteinExistence type="inferred from homology"/>
<feature type="transmembrane region" description="Helical" evidence="8">
    <location>
        <begin position="703"/>
        <end position="723"/>
    </location>
</feature>
<keyword evidence="7 8" id="KW-0472">Membrane</keyword>
<keyword evidence="3 8" id="KW-0812">Transmembrane</keyword>
<keyword evidence="11" id="KW-1185">Reference proteome</keyword>
<feature type="transmembrane region" description="Helical" evidence="8">
    <location>
        <begin position="883"/>
        <end position="904"/>
    </location>
</feature>
<comment type="subcellular location">
    <subcellularLocation>
        <location evidence="1">Cell membrane</location>
        <topology evidence="1">Multi-pass membrane protein</topology>
    </subcellularLocation>
</comment>
<dbReference type="AlphaFoldDB" id="A0A1L4D100"/>
<dbReference type="RefSeq" id="WP_148697610.1">
    <property type="nucleotide sequence ID" value="NZ_CP017834.1"/>
</dbReference>
<evidence type="ECO:0000256" key="5">
    <source>
        <dbReference type="ARBA" id="ARBA00022840"/>
    </source>
</evidence>
<gene>
    <name evidence="10" type="ORF">AXG55_08085</name>
</gene>
<dbReference type="InterPro" id="IPR036640">
    <property type="entry name" value="ABC1_TM_sf"/>
</dbReference>
<dbReference type="Gene3D" id="3.40.50.300">
    <property type="entry name" value="P-loop containing nucleotide triphosphate hydrolases"/>
    <property type="match status" value="2"/>
</dbReference>
<sequence length="1213" mass="140053">MPGYQKKSALNVSSIGTLFNHNSLSLEKILQKTVHKKRALWWIFFLAFKKQIFICTLVQIILLSLALTSPFIIQYYISFFVNSNSMEIQKKLIYASLYIFSFMTLIVLASYLKKKLMVNWKREIEYHSLSLMAQITCFSSKEQSNIMLNKFTDAEGKFFAHKFMELPNIFCLFFSFPALIASFFLIYNLMDKLFLIPVALLLLTFFLQIKNQVYLARVFKKISFFLETRSQLLKKIFLYGNRVHLLAMESFFIGRMNTLQQNANNITVSVLNKTSIAKVIFYYSGFIIAIPSLICYFLIHKNATLPSITALLTFFILVAYFYSNILSFLSRRQHLKSSVEVLNSSIHLIKKYHLEELKADREEDFDENLDFISSSPSFSQEKIWFHKASFMSPKGIRLYNVSYDHKPGTVVAIIGAPGSGKSSFLAACAHELRLISGDVKLPQNFEIMPQQISLFDGTIRENIILGHEFEGRRYIDTVRACYLEAELNLLEDGDETIIAPKDHQFSESFIRKINLARMLYAKSEFYYFDEPFLGLSKNEISHIFNEGILKHLHGLNRIVITQKLELASLCDYILVMKEGMVVEQGNHKSLIEKAGVYAKLHYAGADSRQFGLSFQAKPTALLQNIEKSNSDNHHFYDFSTYSKAHEIQYIRQIFASTKYFLVSYFKKKNPYFSFMYVLASQIFICLAFYSLFSKFASDNMSKYVQIILFGFFSVLAILSFYFFHVKNEKINTLFGSALEKKVYDVLIKEYHENHTYTASYLERFSKVKEDLFSSLTSIMVRVSFVLAGILLLAMSNISALLLLFSLFIFTSVFILIKKTSFIRCYFNLQAEKMRLSRSRFQFLNSLTAPNSYSYKLFLYNKFEEDVSLSEEQSQNIDHILVSFYRFIAFSMIAGAAISILFFVAKYNTTQMGTVILAFLAVVFFFEAFIHLENDLQKFVKSIPYFENLMRTSTSYKEIENQHYSTSDIWPQNASIHIMSLTTQKTKDIPKPIMNLDLFIVKGSNFGMIVDKGYVKISPLFASLLLFVPFETGTIVIDDEDILRLNPLELRDRFAYISMESLFPFLTLRENLDPSEQFDDSEIWSVLNRVGVAQSVAVLRNGLNTKIEDFPRQMYWSGEMILFSFAKALLYKNKIVLIDNLILSEDAEQRVVDLLLQDFINATVLIAAHPKSILLSVCSNIINFEGGQAQRVQGEKFSYYPPVSYENGDYSKNI</sequence>
<feature type="transmembrane region" description="Helical" evidence="8">
    <location>
        <begin position="193"/>
        <end position="209"/>
    </location>
</feature>
<dbReference type="EMBL" id="CP017834">
    <property type="protein sequence ID" value="APJ03867.1"/>
    <property type="molecule type" value="Genomic_DNA"/>
</dbReference>
<feature type="transmembrane region" description="Helical" evidence="8">
    <location>
        <begin position="280"/>
        <end position="299"/>
    </location>
</feature>
<comment type="similarity">
    <text evidence="2">Belongs to the ABC transporter superfamily. ABCC family. Conjugate transporter (TC 3.A.1.208) subfamily.</text>
</comment>
<evidence type="ECO:0000256" key="1">
    <source>
        <dbReference type="ARBA" id="ARBA00004651"/>
    </source>
</evidence>
<evidence type="ECO:0000256" key="3">
    <source>
        <dbReference type="ARBA" id="ARBA00022692"/>
    </source>
</evidence>
<feature type="domain" description="ABC transporter" evidence="9">
    <location>
        <begin position="975"/>
        <end position="1210"/>
    </location>
</feature>
<dbReference type="SUPFAM" id="SSF52540">
    <property type="entry name" value="P-loop containing nucleoside triphosphate hydrolases"/>
    <property type="match status" value="2"/>
</dbReference>
<feature type="transmembrane region" description="Helical" evidence="8">
    <location>
        <begin position="305"/>
        <end position="329"/>
    </location>
</feature>
<feature type="transmembrane region" description="Helical" evidence="8">
    <location>
        <begin position="52"/>
        <end position="77"/>
    </location>
</feature>
<evidence type="ECO:0000256" key="4">
    <source>
        <dbReference type="ARBA" id="ARBA00022741"/>
    </source>
</evidence>
<dbReference type="GO" id="GO:0005886">
    <property type="term" value="C:plasma membrane"/>
    <property type="evidence" value="ECO:0007669"/>
    <property type="project" value="UniProtKB-SubCell"/>
</dbReference>
<dbReference type="InterPro" id="IPR050173">
    <property type="entry name" value="ABC_transporter_C-like"/>
</dbReference>
<evidence type="ECO:0000313" key="10">
    <source>
        <dbReference type="EMBL" id="APJ03867.1"/>
    </source>
</evidence>
<evidence type="ECO:0000256" key="7">
    <source>
        <dbReference type="ARBA" id="ARBA00023136"/>
    </source>
</evidence>
<dbReference type="InterPro" id="IPR003593">
    <property type="entry name" value="AAA+_ATPase"/>
</dbReference>
<evidence type="ECO:0000313" key="11">
    <source>
        <dbReference type="Proteomes" id="UP000184731"/>
    </source>
</evidence>
<feature type="transmembrane region" description="Helical" evidence="8">
    <location>
        <begin position="771"/>
        <end position="791"/>
    </location>
</feature>
<feature type="transmembrane region" description="Helical" evidence="8">
    <location>
        <begin position="910"/>
        <end position="931"/>
    </location>
</feature>
<evidence type="ECO:0000256" key="8">
    <source>
        <dbReference type="SAM" id="Phobius"/>
    </source>
</evidence>
<keyword evidence="6 8" id="KW-1133">Transmembrane helix</keyword>
<dbReference type="GO" id="GO:0042626">
    <property type="term" value="F:ATPase-coupled transmembrane transporter activity"/>
    <property type="evidence" value="ECO:0007669"/>
    <property type="project" value="TreeGrafter"/>
</dbReference>
<dbReference type="STRING" id="1915309.AXG55_08085"/>
<dbReference type="GO" id="GO:0005524">
    <property type="term" value="F:ATP binding"/>
    <property type="evidence" value="ECO:0007669"/>
    <property type="project" value="UniProtKB-KW"/>
</dbReference>
<feature type="domain" description="ABC transporter" evidence="9">
    <location>
        <begin position="383"/>
        <end position="603"/>
    </location>
</feature>
<dbReference type="KEGG" id="saqi:AXG55_08085"/>
<dbReference type="PROSITE" id="PS50893">
    <property type="entry name" value="ABC_TRANSPORTER_2"/>
    <property type="match status" value="2"/>
</dbReference>
<keyword evidence="5" id="KW-0067">ATP-binding</keyword>
<evidence type="ECO:0000256" key="6">
    <source>
        <dbReference type="ARBA" id="ARBA00022989"/>
    </source>
</evidence>
<dbReference type="PANTHER" id="PTHR24223">
    <property type="entry name" value="ATP-BINDING CASSETTE SUB-FAMILY C"/>
    <property type="match status" value="1"/>
</dbReference>
<dbReference type="Gene3D" id="1.20.1560.10">
    <property type="entry name" value="ABC transporter type 1, transmembrane domain"/>
    <property type="match status" value="1"/>
</dbReference>
<organism evidence="10 11">
    <name type="scientific">Silvanigrella aquatica</name>
    <dbReference type="NCBI Taxonomy" id="1915309"/>
    <lineage>
        <taxon>Bacteria</taxon>
        <taxon>Pseudomonadati</taxon>
        <taxon>Bdellovibrionota</taxon>
        <taxon>Oligoflexia</taxon>
        <taxon>Silvanigrellales</taxon>
        <taxon>Silvanigrellaceae</taxon>
        <taxon>Silvanigrella</taxon>
    </lineage>
</organism>
<dbReference type="InterPro" id="IPR003439">
    <property type="entry name" value="ABC_transporter-like_ATP-bd"/>
</dbReference>
<feature type="transmembrane region" description="Helical" evidence="8">
    <location>
        <begin position="166"/>
        <end position="187"/>
    </location>
</feature>
<keyword evidence="4" id="KW-0547">Nucleotide-binding</keyword>
<dbReference type="OrthoDB" id="9782586at2"/>
<feature type="transmembrane region" description="Helical" evidence="8">
    <location>
        <begin position="797"/>
        <end position="816"/>
    </location>
</feature>
<feature type="transmembrane region" description="Helical" evidence="8">
    <location>
        <begin position="92"/>
        <end position="112"/>
    </location>
</feature>
<evidence type="ECO:0000256" key="2">
    <source>
        <dbReference type="ARBA" id="ARBA00009726"/>
    </source>
</evidence>
<dbReference type="SUPFAM" id="SSF90123">
    <property type="entry name" value="ABC transporter transmembrane region"/>
    <property type="match status" value="2"/>
</dbReference>
<reference evidence="10 11" key="1">
    <citation type="submission" date="2016-10" db="EMBL/GenBank/DDBJ databases">
        <title>Silvanigrella aquatica sp. nov., isolated from a freshwater lake located in the Black Forest, Germany, description of Silvanigrellaceae fam. nov., Silvanigrellales ord. nov., reclassification of the order Bdellovibrionales in the class Oligoflexia, reclassification of the families Bacteriovoracaceae and Halobacteriovoraceae in the new order Bacteriovoracales ord. nov., and reclassification of the family Pseudobacteriovoracaceae in the order Oligoflexiales.</title>
        <authorList>
            <person name="Hahn M.W."/>
            <person name="Schmidt J."/>
            <person name="Koll U."/>
            <person name="Rohde M."/>
            <person name="Verbag S."/>
            <person name="Pitt A."/>
            <person name="Nakai R."/>
            <person name="Naganuma T."/>
            <person name="Lang E."/>
        </authorList>
    </citation>
    <scope>NUCLEOTIDE SEQUENCE [LARGE SCALE GENOMIC DNA]</scope>
    <source>
        <strain evidence="10 11">MWH-Nonnen-W8red</strain>
    </source>
</reference>
<dbReference type="Proteomes" id="UP000184731">
    <property type="component" value="Chromosome"/>
</dbReference>